<dbReference type="Proteomes" id="UP000076858">
    <property type="component" value="Unassembled WGS sequence"/>
</dbReference>
<evidence type="ECO:0008006" key="3">
    <source>
        <dbReference type="Google" id="ProtNLM"/>
    </source>
</evidence>
<reference evidence="1 2" key="1">
    <citation type="submission" date="2016-03" db="EMBL/GenBank/DDBJ databases">
        <title>EvidentialGene: Evidence-directed Construction of Genes on Genomes.</title>
        <authorList>
            <person name="Gilbert D.G."/>
            <person name="Choi J.-H."/>
            <person name="Mockaitis K."/>
            <person name="Colbourne J."/>
            <person name="Pfrender M."/>
        </authorList>
    </citation>
    <scope>NUCLEOTIDE SEQUENCE [LARGE SCALE GENOMIC DNA]</scope>
    <source>
        <strain evidence="1 2">Xinb3</strain>
        <tissue evidence="1">Complete organism</tissue>
    </source>
</reference>
<keyword evidence="2" id="KW-1185">Reference proteome</keyword>
<dbReference type="AlphaFoldDB" id="A0A164SHL4"/>
<name>A0A164SHL4_9CRUS</name>
<accession>A0A164SHL4</accession>
<comment type="caution">
    <text evidence="1">The sequence shown here is derived from an EMBL/GenBank/DDBJ whole genome shotgun (WGS) entry which is preliminary data.</text>
</comment>
<sequence>MSSADVYSVNNKNNIEHCNMCPILASCAYHNSPNTVFTRERIQIQVCYSMKTDATREPDTEEISKCIVEEDIHTHVPCVLNLEEGETFHAEAINLQESAVPLELYLGRVHDDFSITDSELNNIEDMHFDGVKMKKHAKRMGQIADDWDEHWDQVFDAHTESFVTIPSICWNCKIFLTAAYIRCLCCVRTFCPHCDIQFHSWNVFHQREVLGNSKLVKLRSRDFWDEQLSVVVQKDVAVPCFIPAHCQSCRSINTLTLEPLKNKYMIVVTLL</sequence>
<dbReference type="EMBL" id="LRGB01002018">
    <property type="protein sequence ID" value="KZS09639.1"/>
    <property type="molecule type" value="Genomic_DNA"/>
</dbReference>
<proteinExistence type="predicted"/>
<gene>
    <name evidence="1" type="ORF">APZ42_026092</name>
</gene>
<evidence type="ECO:0000313" key="1">
    <source>
        <dbReference type="EMBL" id="KZS09639.1"/>
    </source>
</evidence>
<organism evidence="1 2">
    <name type="scientific">Daphnia magna</name>
    <dbReference type="NCBI Taxonomy" id="35525"/>
    <lineage>
        <taxon>Eukaryota</taxon>
        <taxon>Metazoa</taxon>
        <taxon>Ecdysozoa</taxon>
        <taxon>Arthropoda</taxon>
        <taxon>Crustacea</taxon>
        <taxon>Branchiopoda</taxon>
        <taxon>Diplostraca</taxon>
        <taxon>Cladocera</taxon>
        <taxon>Anomopoda</taxon>
        <taxon>Daphniidae</taxon>
        <taxon>Daphnia</taxon>
    </lineage>
</organism>
<feature type="non-terminal residue" evidence="1">
    <location>
        <position position="271"/>
    </location>
</feature>
<evidence type="ECO:0000313" key="2">
    <source>
        <dbReference type="Proteomes" id="UP000076858"/>
    </source>
</evidence>
<protein>
    <recommendedName>
        <fullName evidence="3">CxC3 like cysteine cluster domain-containing protein</fullName>
    </recommendedName>
</protein>